<keyword evidence="5" id="KW-0804">Transcription</keyword>
<dbReference type="NCBIfam" id="TIGR02937">
    <property type="entry name" value="sigma70-ECF"/>
    <property type="match status" value="1"/>
</dbReference>
<accession>A0ABN2UAU1</accession>
<evidence type="ECO:0000256" key="4">
    <source>
        <dbReference type="ARBA" id="ARBA00023082"/>
    </source>
</evidence>
<dbReference type="PANTHER" id="PTHR30173">
    <property type="entry name" value="SIGMA 19 FACTOR"/>
    <property type="match status" value="1"/>
</dbReference>
<dbReference type="SUPFAM" id="SSF54427">
    <property type="entry name" value="NTF2-like"/>
    <property type="match status" value="1"/>
</dbReference>
<organism evidence="8 9">
    <name type="scientific">Catenulispora yoronensis</name>
    <dbReference type="NCBI Taxonomy" id="450799"/>
    <lineage>
        <taxon>Bacteria</taxon>
        <taxon>Bacillati</taxon>
        <taxon>Actinomycetota</taxon>
        <taxon>Actinomycetes</taxon>
        <taxon>Catenulisporales</taxon>
        <taxon>Catenulisporaceae</taxon>
        <taxon>Catenulispora</taxon>
    </lineage>
</organism>
<dbReference type="Pfam" id="PF08281">
    <property type="entry name" value="Sigma70_r4_2"/>
    <property type="match status" value="1"/>
</dbReference>
<reference evidence="8 9" key="1">
    <citation type="journal article" date="2019" name="Int. J. Syst. Evol. Microbiol.">
        <title>The Global Catalogue of Microorganisms (GCM) 10K type strain sequencing project: providing services to taxonomists for standard genome sequencing and annotation.</title>
        <authorList>
            <consortium name="The Broad Institute Genomics Platform"/>
            <consortium name="The Broad Institute Genome Sequencing Center for Infectious Disease"/>
            <person name="Wu L."/>
            <person name="Ma J."/>
        </authorList>
    </citation>
    <scope>NUCLEOTIDE SEQUENCE [LARGE SCALE GENOMIC DNA]</scope>
    <source>
        <strain evidence="8 9">JCM 16014</strain>
    </source>
</reference>
<dbReference type="SUPFAM" id="SSF88659">
    <property type="entry name" value="Sigma3 and sigma4 domains of RNA polymerase sigma factors"/>
    <property type="match status" value="1"/>
</dbReference>
<comment type="similarity">
    <text evidence="1">Belongs to the sigma-70 factor family. ECF subfamily.</text>
</comment>
<dbReference type="PANTHER" id="PTHR30173:SF36">
    <property type="entry name" value="ECF RNA POLYMERASE SIGMA FACTOR SIGJ"/>
    <property type="match status" value="1"/>
</dbReference>
<evidence type="ECO:0000256" key="5">
    <source>
        <dbReference type="ARBA" id="ARBA00023163"/>
    </source>
</evidence>
<dbReference type="EMBL" id="BAAAQN010000019">
    <property type="protein sequence ID" value="GAA2032785.1"/>
    <property type="molecule type" value="Genomic_DNA"/>
</dbReference>
<keyword evidence="3" id="KW-0805">Transcription regulation</keyword>
<gene>
    <name evidence="8" type="ORF">GCM10009839_36300</name>
</gene>
<sequence>MPIDTGNRLPSVDQDLPTRDDTAAADVFNQHRGLLTSVAYRVLGRWSDAEDVVQDAWLRWNGSDYAKIEDPKAFLVTVTTRLAIDQLRKVQTRKESYVGPWLPEPVLTRDGADSAPDAADRVVLDDTVSLAMLLVMETLSPLERAVFVLREAFDYSFAEIAAMLDRSEPAVRQLLVRARTHVHEKRPRYPMDDAQRQSVADRFLNACVGGDIRPLLELLSPDITLIADGGGFVTAARRPVEGRDHVARFLLGIVEKYSKFLEEGADLRIEVVVGGVNGAPAIVAFVDGKLLYVYTLDLDEDGRIRTVFGMANPSKLDGVRALEG</sequence>
<dbReference type="CDD" id="cd06171">
    <property type="entry name" value="Sigma70_r4"/>
    <property type="match status" value="1"/>
</dbReference>
<proteinExistence type="inferred from homology"/>
<dbReference type="InterPro" id="IPR032710">
    <property type="entry name" value="NTF2-like_dom_sf"/>
</dbReference>
<evidence type="ECO:0000313" key="9">
    <source>
        <dbReference type="Proteomes" id="UP001500751"/>
    </source>
</evidence>
<feature type="domain" description="RNA polymerase sigma-70 region 2" evidence="6">
    <location>
        <begin position="28"/>
        <end position="91"/>
    </location>
</feature>
<dbReference type="Proteomes" id="UP001500751">
    <property type="component" value="Unassembled WGS sequence"/>
</dbReference>
<keyword evidence="4" id="KW-0731">Sigma factor</keyword>
<dbReference type="NCBIfam" id="NF007214">
    <property type="entry name" value="PRK09636.1"/>
    <property type="match status" value="1"/>
</dbReference>
<dbReference type="Pfam" id="PF04542">
    <property type="entry name" value="Sigma70_r2"/>
    <property type="match status" value="1"/>
</dbReference>
<dbReference type="InterPro" id="IPR014284">
    <property type="entry name" value="RNA_pol_sigma-70_dom"/>
</dbReference>
<dbReference type="InterPro" id="IPR013325">
    <property type="entry name" value="RNA_pol_sigma_r2"/>
</dbReference>
<evidence type="ECO:0000256" key="3">
    <source>
        <dbReference type="ARBA" id="ARBA00023015"/>
    </source>
</evidence>
<evidence type="ECO:0000259" key="6">
    <source>
        <dbReference type="Pfam" id="PF04542"/>
    </source>
</evidence>
<dbReference type="InterPro" id="IPR013324">
    <property type="entry name" value="RNA_pol_sigma_r3/r4-like"/>
</dbReference>
<protein>
    <submittedName>
        <fullName evidence="8">RNA polymerase sigma-70 factor</fullName>
    </submittedName>
</protein>
<evidence type="ECO:0000256" key="2">
    <source>
        <dbReference type="ARBA" id="ARBA00011344"/>
    </source>
</evidence>
<comment type="caution">
    <text evidence="8">The sequence shown here is derived from an EMBL/GenBank/DDBJ whole genome shotgun (WGS) entry which is preliminary data.</text>
</comment>
<name>A0ABN2UAU1_9ACTN</name>
<keyword evidence="9" id="KW-1185">Reference proteome</keyword>
<dbReference type="InterPro" id="IPR013249">
    <property type="entry name" value="RNA_pol_sigma70_r4_t2"/>
</dbReference>
<dbReference type="Gene3D" id="1.10.10.10">
    <property type="entry name" value="Winged helix-like DNA-binding domain superfamily/Winged helix DNA-binding domain"/>
    <property type="match status" value="1"/>
</dbReference>
<dbReference type="Gene3D" id="3.10.450.50">
    <property type="match status" value="1"/>
</dbReference>
<dbReference type="InterPro" id="IPR014303">
    <property type="entry name" value="RNA_pol_sigma-70_ECF"/>
</dbReference>
<dbReference type="NCBIfam" id="TIGR02957">
    <property type="entry name" value="SigX4"/>
    <property type="match status" value="1"/>
</dbReference>
<evidence type="ECO:0000259" key="7">
    <source>
        <dbReference type="Pfam" id="PF08281"/>
    </source>
</evidence>
<dbReference type="InterPro" id="IPR052704">
    <property type="entry name" value="ECF_Sigma-70_Domain"/>
</dbReference>
<feature type="domain" description="RNA polymerase sigma factor 70 region 4 type 2" evidence="7">
    <location>
        <begin position="131"/>
        <end position="181"/>
    </location>
</feature>
<evidence type="ECO:0000256" key="1">
    <source>
        <dbReference type="ARBA" id="ARBA00010641"/>
    </source>
</evidence>
<dbReference type="InterPro" id="IPR036388">
    <property type="entry name" value="WH-like_DNA-bd_sf"/>
</dbReference>
<dbReference type="Gene3D" id="1.10.1740.10">
    <property type="match status" value="1"/>
</dbReference>
<dbReference type="InterPro" id="IPR007627">
    <property type="entry name" value="RNA_pol_sigma70_r2"/>
</dbReference>
<evidence type="ECO:0000313" key="8">
    <source>
        <dbReference type="EMBL" id="GAA2032785.1"/>
    </source>
</evidence>
<comment type="subunit">
    <text evidence="2">Interacts transiently with the RNA polymerase catalytic core formed by RpoA, RpoB, RpoC and RpoZ (2 alpha, 1 beta, 1 beta' and 1 omega subunit) to form the RNA polymerase holoenzyme that can initiate transcription.</text>
</comment>
<dbReference type="SUPFAM" id="SSF88946">
    <property type="entry name" value="Sigma2 domain of RNA polymerase sigma factors"/>
    <property type="match status" value="1"/>
</dbReference>